<gene>
    <name evidence="2" type="ORF">DVH24_002422</name>
</gene>
<evidence type="ECO:0000256" key="1">
    <source>
        <dbReference type="SAM" id="MobiDB-lite"/>
    </source>
</evidence>
<accession>A0A498IHK5</accession>
<dbReference type="Proteomes" id="UP000290289">
    <property type="component" value="Chromosome 11"/>
</dbReference>
<dbReference type="EMBL" id="RDQH01000337">
    <property type="protein sequence ID" value="RXH82650.1"/>
    <property type="molecule type" value="Genomic_DNA"/>
</dbReference>
<evidence type="ECO:0000313" key="3">
    <source>
        <dbReference type="Proteomes" id="UP000290289"/>
    </source>
</evidence>
<feature type="compositionally biased region" description="Polar residues" evidence="1">
    <location>
        <begin position="27"/>
        <end position="39"/>
    </location>
</feature>
<reference evidence="2 3" key="1">
    <citation type="submission" date="2018-10" db="EMBL/GenBank/DDBJ databases">
        <title>A high-quality apple genome assembly.</title>
        <authorList>
            <person name="Hu J."/>
        </authorList>
    </citation>
    <scope>NUCLEOTIDE SEQUENCE [LARGE SCALE GENOMIC DNA]</scope>
    <source>
        <strain evidence="3">cv. HFTH1</strain>
        <tissue evidence="2">Young leaf</tissue>
    </source>
</reference>
<protein>
    <submittedName>
        <fullName evidence="2">Uncharacterized protein</fullName>
    </submittedName>
</protein>
<comment type="caution">
    <text evidence="2">The sequence shown here is derived from an EMBL/GenBank/DDBJ whole genome shotgun (WGS) entry which is preliminary data.</text>
</comment>
<sequence>MESRGLTLYAGPRDPPSSRGAKRTHPSRGSISSYGNRSSELPKGLMLGKDGNILRITPLDDVGCYIGPKIFIEKHF</sequence>
<proteinExistence type="predicted"/>
<feature type="region of interest" description="Disordered" evidence="1">
    <location>
        <begin position="1"/>
        <end position="43"/>
    </location>
</feature>
<keyword evidence="3" id="KW-1185">Reference proteome</keyword>
<evidence type="ECO:0000313" key="2">
    <source>
        <dbReference type="EMBL" id="RXH82650.1"/>
    </source>
</evidence>
<organism evidence="2 3">
    <name type="scientific">Malus domestica</name>
    <name type="common">Apple</name>
    <name type="synonym">Pyrus malus</name>
    <dbReference type="NCBI Taxonomy" id="3750"/>
    <lineage>
        <taxon>Eukaryota</taxon>
        <taxon>Viridiplantae</taxon>
        <taxon>Streptophyta</taxon>
        <taxon>Embryophyta</taxon>
        <taxon>Tracheophyta</taxon>
        <taxon>Spermatophyta</taxon>
        <taxon>Magnoliopsida</taxon>
        <taxon>eudicotyledons</taxon>
        <taxon>Gunneridae</taxon>
        <taxon>Pentapetalae</taxon>
        <taxon>rosids</taxon>
        <taxon>fabids</taxon>
        <taxon>Rosales</taxon>
        <taxon>Rosaceae</taxon>
        <taxon>Amygdaloideae</taxon>
        <taxon>Maleae</taxon>
        <taxon>Malus</taxon>
    </lineage>
</organism>
<name>A0A498IHK5_MALDO</name>
<dbReference type="AlphaFoldDB" id="A0A498IHK5"/>